<feature type="coiled-coil region" evidence="1">
    <location>
        <begin position="158"/>
        <end position="185"/>
    </location>
</feature>
<dbReference type="Proteomes" id="UP000436088">
    <property type="component" value="Unassembled WGS sequence"/>
</dbReference>
<dbReference type="AlphaFoldDB" id="A0A6A3B1R8"/>
<sequence length="455" mass="52166">MENRRRLQYPTSESTASIGAKLTRLVSRHDQVKIAYQQLKLQIKFGLGEAEDVFSSLAIPLMKLVGLKTEEMAEEGRFNTVVVDADFSSVIPKPGQGFHRNGFTTEISPTVAGGEWSNETYRKLGKSGVHFLYLSSAWTLYLEESSAVKAMIAGKEFYEKQQTQLVQLVHLLRQVENRVNSHQEDILQTLGTQRDSLQNLFREAVYYIYAVHKQNQDIFLITLKLLQHIFDKTNAVLSSVEDNMQGLMEDLAERMCIPMVEYVKGLKADLKIGTCARLLDSWDEIERSMRSGRIELEEARKMFRVAEEGRIKALCKLKETEEKVRRMKEYHEFLVAIQKQHIAQHASHKFLCMEEAEGNNNNQVWELQWKTRRFRTPGSPMGPKELLYSETNNKQHQSTRARPSLHHRPVIQSNFQALGSETPCLDTRIPLGLSPSSAVQHVGSRKRINPWPLNP</sequence>
<evidence type="ECO:0000256" key="1">
    <source>
        <dbReference type="SAM" id="Coils"/>
    </source>
</evidence>
<proteinExistence type="predicted"/>
<name>A0A6A3B1R8_HIBSY</name>
<keyword evidence="2" id="KW-0436">Ligase</keyword>
<reference evidence="2" key="1">
    <citation type="submission" date="2019-09" db="EMBL/GenBank/DDBJ databases">
        <title>Draft genome information of white flower Hibiscus syriacus.</title>
        <authorList>
            <person name="Kim Y.-M."/>
        </authorList>
    </citation>
    <scope>NUCLEOTIDE SEQUENCE [LARGE SCALE GENOMIC DNA]</scope>
    <source>
        <strain evidence="2">YM2019G1</strain>
    </source>
</reference>
<dbReference type="EMBL" id="VEPZ02000927">
    <property type="protein sequence ID" value="KAE8710631.1"/>
    <property type="molecule type" value="Genomic_DNA"/>
</dbReference>
<gene>
    <name evidence="2" type="ORF">F3Y22_tig00110319pilonHSYRG00028</name>
</gene>
<evidence type="ECO:0000313" key="2">
    <source>
        <dbReference type="EMBL" id="KAE8710631.1"/>
    </source>
</evidence>
<accession>A0A6A3B1R8</accession>
<protein>
    <submittedName>
        <fullName evidence="2">Glycyl-tRNA synthetase / glycine--tRNA ligase</fullName>
    </submittedName>
</protein>
<keyword evidence="1" id="KW-0175">Coiled coil</keyword>
<dbReference type="GO" id="GO:0004812">
    <property type="term" value="F:aminoacyl-tRNA ligase activity"/>
    <property type="evidence" value="ECO:0007669"/>
    <property type="project" value="UniProtKB-KW"/>
</dbReference>
<comment type="caution">
    <text evidence="2">The sequence shown here is derived from an EMBL/GenBank/DDBJ whole genome shotgun (WGS) entry which is preliminary data.</text>
</comment>
<evidence type="ECO:0000313" key="3">
    <source>
        <dbReference type="Proteomes" id="UP000436088"/>
    </source>
</evidence>
<keyword evidence="3" id="KW-1185">Reference proteome</keyword>
<organism evidence="2 3">
    <name type="scientific">Hibiscus syriacus</name>
    <name type="common">Rose of Sharon</name>
    <dbReference type="NCBI Taxonomy" id="106335"/>
    <lineage>
        <taxon>Eukaryota</taxon>
        <taxon>Viridiplantae</taxon>
        <taxon>Streptophyta</taxon>
        <taxon>Embryophyta</taxon>
        <taxon>Tracheophyta</taxon>
        <taxon>Spermatophyta</taxon>
        <taxon>Magnoliopsida</taxon>
        <taxon>eudicotyledons</taxon>
        <taxon>Gunneridae</taxon>
        <taxon>Pentapetalae</taxon>
        <taxon>rosids</taxon>
        <taxon>malvids</taxon>
        <taxon>Malvales</taxon>
        <taxon>Malvaceae</taxon>
        <taxon>Malvoideae</taxon>
        <taxon>Hibiscus</taxon>
    </lineage>
</organism>